<evidence type="ECO:0000256" key="3">
    <source>
        <dbReference type="ARBA" id="ARBA00022764"/>
    </source>
</evidence>
<keyword evidence="4" id="KW-0456">Lyase</keyword>
<dbReference type="SUPFAM" id="SSF48230">
    <property type="entry name" value="Chondroitin AC/alginate lyase"/>
    <property type="match status" value="1"/>
</dbReference>
<dbReference type="AlphaFoldDB" id="A0A178IAF4"/>
<dbReference type="Gene3D" id="1.50.10.100">
    <property type="entry name" value="Chondroitin AC/alginate lyase"/>
    <property type="match status" value="1"/>
</dbReference>
<organism evidence="7 8">
    <name type="scientific">Termitidicoccus mucosus</name>
    <dbReference type="NCBI Taxonomy" id="1184151"/>
    <lineage>
        <taxon>Bacteria</taxon>
        <taxon>Pseudomonadati</taxon>
        <taxon>Verrucomicrobiota</taxon>
        <taxon>Opitutia</taxon>
        <taxon>Opitutales</taxon>
        <taxon>Opitutaceae</taxon>
        <taxon>Termitidicoccus</taxon>
    </lineage>
</organism>
<dbReference type="GO" id="GO:0016829">
    <property type="term" value="F:lyase activity"/>
    <property type="evidence" value="ECO:0007669"/>
    <property type="project" value="UniProtKB-KW"/>
</dbReference>
<dbReference type="Proteomes" id="UP000078486">
    <property type="component" value="Unassembled WGS sequence"/>
</dbReference>
<evidence type="ECO:0000313" key="7">
    <source>
        <dbReference type="EMBL" id="OAM87012.1"/>
    </source>
</evidence>
<dbReference type="OrthoDB" id="9793856at2"/>
<feature type="chain" id="PRO_5008088523" description="Heparinase II/III-like C-terminal domain-containing protein" evidence="5">
    <location>
        <begin position="24"/>
        <end position="655"/>
    </location>
</feature>
<dbReference type="InterPro" id="IPR012480">
    <property type="entry name" value="Hepar_II_III_C"/>
</dbReference>
<proteinExistence type="predicted"/>
<keyword evidence="8" id="KW-1185">Reference proteome</keyword>
<evidence type="ECO:0000256" key="1">
    <source>
        <dbReference type="ARBA" id="ARBA00004418"/>
    </source>
</evidence>
<accession>A0A178IAF4</accession>
<sequence length="655" mass="72686">MKKHIRPLALLVFSILAAAPLAAQTPPAAPTPGLLAAGATTAELQRRLIPRDQWTPFPRAGDRAAWEKADRRLLDGYIKYAEQNIGFKWPALPATLSLEFVRTGNRSHYEHVSFQRRATLAALLVAELAEDKGRFMDQIINGVWAICEESWWGVSAHLRERDGLMDVDDPFVDLFAATTSELLAWTDYFLGEKLDAVSPKIRARIHAEIARRILQPVMLPKNHRKHGWMTGTNNWNPWICSNWLASALLMEKDEAARAAHVAKVVETLDYFLTPYPRDGGCDEGPGYWNVAGGSLYDSLVLLNSATNGAFADLYKNEKIQNMLRYIARVQISDKTRYAINFADAAPRISSEGTLVWRFGRDIGDAGMAGFGRATADWRGPGAWRAHYARIFHDLFSRAEMEATPPAAPLYGEVWFPDLQVVAARETGGSDAGFYFAAKGGHNAESHNHNDIGNFIVYYDGQPVLIDIGQGTYTAKTFSKQRYELWNNNSDHHNVPQINGVPQRAGAGHKAREARFDRGAATFSADLAGAYPKEAGVKNWRRSVTLQRGRGVIVRDETDLTKTGGVIERLMTCHPASVTGANEVTIRGKNGAGAETPFIIKFTGAEADIEIEKMKLDEESDNNIRRNWGDSIYRISFKIAAPGARDVYTIEVTRGN</sequence>
<keyword evidence="2 5" id="KW-0732">Signal</keyword>
<gene>
    <name evidence="7" type="ORF">AW736_25270</name>
</gene>
<feature type="signal peptide" evidence="5">
    <location>
        <begin position="1"/>
        <end position="23"/>
    </location>
</feature>
<comment type="caution">
    <text evidence="7">The sequence shown here is derived from an EMBL/GenBank/DDBJ whole genome shotgun (WGS) entry which is preliminary data.</text>
</comment>
<evidence type="ECO:0000256" key="2">
    <source>
        <dbReference type="ARBA" id="ARBA00022729"/>
    </source>
</evidence>
<evidence type="ECO:0000313" key="8">
    <source>
        <dbReference type="Proteomes" id="UP000078486"/>
    </source>
</evidence>
<dbReference type="PANTHER" id="PTHR39210:SF1">
    <property type="entry name" value="HEPARIN-SULFATE LYASE"/>
    <property type="match status" value="1"/>
</dbReference>
<dbReference type="EMBL" id="LRRQ01000189">
    <property type="protein sequence ID" value="OAM87012.1"/>
    <property type="molecule type" value="Genomic_DNA"/>
</dbReference>
<protein>
    <recommendedName>
        <fullName evidence="6">Heparinase II/III-like C-terminal domain-containing protein</fullName>
    </recommendedName>
</protein>
<feature type="domain" description="Heparinase II/III-like C-terminal" evidence="6">
    <location>
        <begin position="436"/>
        <end position="594"/>
    </location>
</feature>
<dbReference type="RefSeq" id="WP_145929127.1">
    <property type="nucleotide sequence ID" value="NZ_CP109796.1"/>
</dbReference>
<dbReference type="STRING" id="1184151.AW736_25270"/>
<dbReference type="Pfam" id="PF07940">
    <property type="entry name" value="Hepar_II_III_C"/>
    <property type="match status" value="1"/>
</dbReference>
<evidence type="ECO:0000259" key="6">
    <source>
        <dbReference type="Pfam" id="PF07940"/>
    </source>
</evidence>
<evidence type="ECO:0000256" key="4">
    <source>
        <dbReference type="ARBA" id="ARBA00023239"/>
    </source>
</evidence>
<dbReference type="InterPro" id="IPR008929">
    <property type="entry name" value="Chondroitin_lyas"/>
</dbReference>
<comment type="subcellular location">
    <subcellularLocation>
        <location evidence="1">Periplasm</location>
    </subcellularLocation>
</comment>
<dbReference type="GO" id="GO:0042597">
    <property type="term" value="C:periplasmic space"/>
    <property type="evidence" value="ECO:0007669"/>
    <property type="project" value="UniProtKB-SubCell"/>
</dbReference>
<name>A0A178IAF4_9BACT</name>
<dbReference type="Gene3D" id="2.70.98.70">
    <property type="match status" value="1"/>
</dbReference>
<reference evidence="7 8" key="1">
    <citation type="submission" date="2016-01" db="EMBL/GenBank/DDBJ databases">
        <title>High potential of lignocellulose degradation of a new Verrucomicrobia species.</title>
        <authorList>
            <person name="Wang Y."/>
            <person name="Shi Y."/>
            <person name="Qiu Z."/>
            <person name="Liu S."/>
            <person name="Yang H."/>
        </authorList>
    </citation>
    <scope>NUCLEOTIDE SEQUENCE [LARGE SCALE GENOMIC DNA]</scope>
    <source>
        <strain evidence="7 8">TSB47</strain>
    </source>
</reference>
<evidence type="ECO:0000256" key="5">
    <source>
        <dbReference type="SAM" id="SignalP"/>
    </source>
</evidence>
<dbReference type="PANTHER" id="PTHR39210">
    <property type="entry name" value="HEPARIN-SULFATE LYASE"/>
    <property type="match status" value="1"/>
</dbReference>
<keyword evidence="3" id="KW-0574">Periplasm</keyword>